<keyword evidence="6 10" id="KW-1133">Transmembrane helix</keyword>
<accession>A0ABP1N962</accession>
<proteinExistence type="inferred from homology"/>
<feature type="transmembrane region" description="Helical" evidence="10">
    <location>
        <begin position="189"/>
        <end position="211"/>
    </location>
</feature>
<evidence type="ECO:0000256" key="2">
    <source>
        <dbReference type="ARBA" id="ARBA00022475"/>
    </source>
</evidence>
<keyword evidence="12" id="KW-1185">Reference proteome</keyword>
<evidence type="ECO:0000313" key="12">
    <source>
        <dbReference type="Proteomes" id="UP001642520"/>
    </source>
</evidence>
<keyword evidence="8 10" id="KW-0675">Receptor</keyword>
<dbReference type="Pfam" id="PF02949">
    <property type="entry name" value="7tm_6"/>
    <property type="match status" value="1"/>
</dbReference>
<dbReference type="PANTHER" id="PTHR21137:SF3">
    <property type="entry name" value="ODORANT RECEPTOR 30A-RELATED"/>
    <property type="match status" value="1"/>
</dbReference>
<evidence type="ECO:0000313" key="11">
    <source>
        <dbReference type="EMBL" id="CAL7937527.1"/>
    </source>
</evidence>
<evidence type="ECO:0000256" key="1">
    <source>
        <dbReference type="ARBA" id="ARBA00004651"/>
    </source>
</evidence>
<evidence type="ECO:0000256" key="8">
    <source>
        <dbReference type="ARBA" id="ARBA00023170"/>
    </source>
</evidence>
<keyword evidence="3 10" id="KW-0716">Sensory transduction</keyword>
<dbReference type="PANTHER" id="PTHR21137">
    <property type="entry name" value="ODORANT RECEPTOR"/>
    <property type="match status" value="1"/>
</dbReference>
<name>A0ABP1N962_XYLVO</name>
<reference evidence="11 12" key="1">
    <citation type="submission" date="2024-08" db="EMBL/GenBank/DDBJ databases">
        <authorList>
            <person name="Will J Nash"/>
            <person name="Angela Man"/>
            <person name="Seanna McTaggart"/>
            <person name="Kendall Baker"/>
            <person name="Tom Barker"/>
            <person name="Leah Catchpole"/>
            <person name="Alex Durrant"/>
            <person name="Karim Gharbi"/>
            <person name="Naomi Irish"/>
            <person name="Gemy Kaithakottil"/>
            <person name="Debby Ku"/>
            <person name="Aaliyah Providence"/>
            <person name="Felix Shaw"/>
            <person name="David Swarbreck"/>
            <person name="Chris Watkins"/>
            <person name="Ann M. McCartney"/>
            <person name="Giulio Formenti"/>
            <person name="Alice Mouton"/>
            <person name="Noel Vella"/>
            <person name="Bjorn M von Reumont"/>
            <person name="Adriana Vella"/>
            <person name="Wilfried Haerty"/>
        </authorList>
    </citation>
    <scope>NUCLEOTIDE SEQUENCE [LARGE SCALE GENOMIC DNA]</scope>
</reference>
<organism evidence="11 12">
    <name type="scientific">Xylocopa violacea</name>
    <name type="common">Violet carpenter bee</name>
    <name type="synonym">Apis violacea</name>
    <dbReference type="NCBI Taxonomy" id="135666"/>
    <lineage>
        <taxon>Eukaryota</taxon>
        <taxon>Metazoa</taxon>
        <taxon>Ecdysozoa</taxon>
        <taxon>Arthropoda</taxon>
        <taxon>Hexapoda</taxon>
        <taxon>Insecta</taxon>
        <taxon>Pterygota</taxon>
        <taxon>Neoptera</taxon>
        <taxon>Endopterygota</taxon>
        <taxon>Hymenoptera</taxon>
        <taxon>Apocrita</taxon>
        <taxon>Aculeata</taxon>
        <taxon>Apoidea</taxon>
        <taxon>Anthophila</taxon>
        <taxon>Apidae</taxon>
        <taxon>Xylocopa</taxon>
        <taxon>Xylocopa</taxon>
    </lineage>
</organism>
<comment type="similarity">
    <text evidence="10">Belongs to the insect chemoreceptor superfamily. Heteromeric odorant receptor channel (TC 1.A.69) family.</text>
</comment>
<dbReference type="Proteomes" id="UP001642520">
    <property type="component" value="Unassembled WGS sequence"/>
</dbReference>
<comment type="subcellular location">
    <subcellularLocation>
        <location evidence="1 10">Cell membrane</location>
        <topology evidence="1 10">Multi-pass membrane protein</topology>
    </subcellularLocation>
</comment>
<evidence type="ECO:0000256" key="7">
    <source>
        <dbReference type="ARBA" id="ARBA00023136"/>
    </source>
</evidence>
<evidence type="ECO:0000256" key="10">
    <source>
        <dbReference type="RuleBase" id="RU351113"/>
    </source>
</evidence>
<keyword evidence="7 10" id="KW-0472">Membrane</keyword>
<evidence type="ECO:0000256" key="6">
    <source>
        <dbReference type="ARBA" id="ARBA00022989"/>
    </source>
</evidence>
<feature type="transmembrane region" description="Helical" evidence="10">
    <location>
        <begin position="270"/>
        <end position="291"/>
    </location>
</feature>
<evidence type="ECO:0000256" key="4">
    <source>
        <dbReference type="ARBA" id="ARBA00022692"/>
    </source>
</evidence>
<keyword evidence="5 10" id="KW-0552">Olfaction</keyword>
<gene>
    <name evidence="11" type="ORF">XYLVIOL_LOCUS2763</name>
</gene>
<evidence type="ECO:0000256" key="9">
    <source>
        <dbReference type="ARBA" id="ARBA00023224"/>
    </source>
</evidence>
<dbReference type="EMBL" id="CAXAJV020001288">
    <property type="protein sequence ID" value="CAL7937527.1"/>
    <property type="molecule type" value="Genomic_DNA"/>
</dbReference>
<dbReference type="InterPro" id="IPR004117">
    <property type="entry name" value="7tm6_olfct_rcpt"/>
</dbReference>
<keyword evidence="4 10" id="KW-0812">Transmembrane</keyword>
<feature type="transmembrane region" description="Helical" evidence="10">
    <location>
        <begin position="303"/>
        <end position="322"/>
    </location>
</feature>
<keyword evidence="2" id="KW-1003">Cell membrane</keyword>
<feature type="transmembrane region" description="Helical" evidence="10">
    <location>
        <begin position="160"/>
        <end position="177"/>
    </location>
</feature>
<evidence type="ECO:0000256" key="3">
    <source>
        <dbReference type="ARBA" id="ARBA00022606"/>
    </source>
</evidence>
<keyword evidence="9 10" id="KW-0807">Transducer</keyword>
<sequence>MQTKKHSDASISLCTFLLKVVGLWRAENPSEMRRRQIMIVYTLSHTLLAVAIEVRDFYFTWINKDDIFYVLTNSLTICMALAKIYIILMHKAEFLDLIAYMEDKFWNVNYENEEKKILDGCRKTCMFFVLTVSIVGLCVTVCYIMNPLIARRANNESERLLLFNLWLSGPILVSPYYEMTYTLQVINMYQIGVCYFCFDTIFCIMAVHLSAQFRILQLRLTKLCNMQHQITEKGAETMLRNHIEKSYRRFKQYVREHQALIHFCDKLENVYTLIILGQVLVFSLLICLFGYQILLTNAPPARRSIFICLMTGSMALLFMFTYSCDEVIERSDSIAFGAYSALWTLMPMNKSGKMLRNDLILVIVRARRVCCLTANGFFPVSLETYTSILSTAASYFTLLRSHIEHTSVT</sequence>
<feature type="transmembrane region" description="Helical" evidence="10">
    <location>
        <begin position="67"/>
        <end position="88"/>
    </location>
</feature>
<feature type="transmembrane region" description="Helical" evidence="10">
    <location>
        <begin position="125"/>
        <end position="148"/>
    </location>
</feature>
<comment type="caution">
    <text evidence="11">The sequence shown here is derived from an EMBL/GenBank/DDBJ whole genome shotgun (WGS) entry which is preliminary data.</text>
</comment>
<protein>
    <recommendedName>
        <fullName evidence="10">Odorant receptor</fullName>
    </recommendedName>
</protein>
<evidence type="ECO:0000256" key="5">
    <source>
        <dbReference type="ARBA" id="ARBA00022725"/>
    </source>
</evidence>
<comment type="caution">
    <text evidence="10">Lacks conserved residue(s) required for the propagation of feature annotation.</text>
</comment>